<sequence>MQRNATVMKSFAMPARAQWRHREKAENSADRDRSTPLTGVTP</sequence>
<evidence type="ECO:0000256" key="1">
    <source>
        <dbReference type="SAM" id="MobiDB-lite"/>
    </source>
</evidence>
<accession>A0A5S4ETZ0</accession>
<dbReference type="EMBL" id="SWAD01000002">
    <property type="protein sequence ID" value="TMQ78848.1"/>
    <property type="molecule type" value="Genomic_DNA"/>
</dbReference>
<keyword evidence="3" id="KW-1185">Reference proteome</keyword>
<protein>
    <submittedName>
        <fullName evidence="2">Uncharacterized protein</fullName>
    </submittedName>
</protein>
<dbReference type="AlphaFoldDB" id="A0A5S4ETZ0"/>
<evidence type="ECO:0000313" key="3">
    <source>
        <dbReference type="Proteomes" id="UP000306324"/>
    </source>
</evidence>
<organism evidence="2 3">
    <name type="scientific">Candidatus Accumulibacter phosphatis</name>
    <dbReference type="NCBI Taxonomy" id="327160"/>
    <lineage>
        <taxon>Bacteria</taxon>
        <taxon>Pseudomonadati</taxon>
        <taxon>Pseudomonadota</taxon>
        <taxon>Betaproteobacteria</taxon>
        <taxon>Candidatus Accumulibacter</taxon>
    </lineage>
</organism>
<feature type="region of interest" description="Disordered" evidence="1">
    <location>
        <begin position="1"/>
        <end position="42"/>
    </location>
</feature>
<proteinExistence type="predicted"/>
<gene>
    <name evidence="2" type="ORF">ACCUM_0717</name>
</gene>
<dbReference type="Proteomes" id="UP000306324">
    <property type="component" value="Unassembled WGS sequence"/>
</dbReference>
<reference evidence="2 3" key="1">
    <citation type="submission" date="2019-04" db="EMBL/GenBank/DDBJ databases">
        <title>A novel phosphate-accumulating bacterium identified in bioreactor for phosphate removal from wastewater.</title>
        <authorList>
            <person name="Kotlyarov R.Y."/>
            <person name="Beletsky A.V."/>
            <person name="Kallistova A.Y."/>
            <person name="Dorofeev A.G."/>
            <person name="Nikolaev Y.Y."/>
            <person name="Pimenov N.V."/>
            <person name="Ravin N.V."/>
            <person name="Mardanov A.V."/>
        </authorList>
    </citation>
    <scope>NUCLEOTIDE SEQUENCE [LARGE SCALE GENOMIC DNA]</scope>
    <source>
        <strain evidence="2 3">Bin19</strain>
    </source>
</reference>
<feature type="compositionally biased region" description="Basic and acidic residues" evidence="1">
    <location>
        <begin position="23"/>
        <end position="34"/>
    </location>
</feature>
<comment type="caution">
    <text evidence="2">The sequence shown here is derived from an EMBL/GenBank/DDBJ whole genome shotgun (WGS) entry which is preliminary data.</text>
</comment>
<name>A0A5S4ETZ0_9PROT</name>
<evidence type="ECO:0000313" key="2">
    <source>
        <dbReference type="EMBL" id="TMQ78848.1"/>
    </source>
</evidence>